<keyword evidence="1" id="KW-1133">Transmembrane helix</keyword>
<evidence type="ECO:0000313" key="5">
    <source>
        <dbReference type="Proteomes" id="UP000283387"/>
    </source>
</evidence>
<feature type="domain" description="FecR protein" evidence="2">
    <location>
        <begin position="114"/>
        <end position="206"/>
    </location>
</feature>
<dbReference type="InterPro" id="IPR032508">
    <property type="entry name" value="FecR_C"/>
</dbReference>
<dbReference type="EMBL" id="RAPN01000001">
    <property type="protein sequence ID" value="RKD90711.1"/>
    <property type="molecule type" value="Genomic_DNA"/>
</dbReference>
<dbReference type="Pfam" id="PF16344">
    <property type="entry name" value="FecR_C"/>
    <property type="match status" value="1"/>
</dbReference>
<proteinExistence type="predicted"/>
<dbReference type="PANTHER" id="PTHR30273:SF2">
    <property type="entry name" value="PROTEIN FECR"/>
    <property type="match status" value="1"/>
</dbReference>
<dbReference type="Gene3D" id="3.55.50.30">
    <property type="match status" value="1"/>
</dbReference>
<dbReference type="Pfam" id="PF04773">
    <property type="entry name" value="FecR"/>
    <property type="match status" value="1"/>
</dbReference>
<dbReference type="Gene3D" id="2.60.120.1440">
    <property type="match status" value="1"/>
</dbReference>
<dbReference type="RefSeq" id="WP_120272093.1">
    <property type="nucleotide sequence ID" value="NZ_RAPN01000001.1"/>
</dbReference>
<protein>
    <submittedName>
        <fullName evidence="4">FecR family protein</fullName>
    </submittedName>
</protein>
<gene>
    <name evidence="4" type="ORF">BC643_1054</name>
</gene>
<dbReference type="InterPro" id="IPR012373">
    <property type="entry name" value="Ferrdict_sens_TM"/>
</dbReference>
<dbReference type="PANTHER" id="PTHR30273">
    <property type="entry name" value="PERIPLASMIC SIGNAL SENSOR AND SIGMA FACTOR ACTIVATOR FECR-RELATED"/>
    <property type="match status" value="1"/>
</dbReference>
<keyword evidence="1" id="KW-0812">Transmembrane</keyword>
<keyword evidence="5" id="KW-1185">Reference proteome</keyword>
<evidence type="ECO:0000259" key="2">
    <source>
        <dbReference type="Pfam" id="PF04773"/>
    </source>
</evidence>
<accession>A0A419W5G6</accession>
<evidence type="ECO:0000313" key="4">
    <source>
        <dbReference type="EMBL" id="RKD90711.1"/>
    </source>
</evidence>
<feature type="transmembrane region" description="Helical" evidence="1">
    <location>
        <begin position="79"/>
        <end position="101"/>
    </location>
</feature>
<dbReference type="Proteomes" id="UP000283387">
    <property type="component" value="Unassembled WGS sequence"/>
</dbReference>
<organism evidence="4 5">
    <name type="scientific">Mangrovibacterium diazotrophicum</name>
    <dbReference type="NCBI Taxonomy" id="1261403"/>
    <lineage>
        <taxon>Bacteria</taxon>
        <taxon>Pseudomonadati</taxon>
        <taxon>Bacteroidota</taxon>
        <taxon>Bacteroidia</taxon>
        <taxon>Marinilabiliales</taxon>
        <taxon>Prolixibacteraceae</taxon>
        <taxon>Mangrovibacterium</taxon>
    </lineage>
</organism>
<dbReference type="InterPro" id="IPR006860">
    <property type="entry name" value="FecR"/>
</dbReference>
<reference evidence="4 5" key="1">
    <citation type="submission" date="2018-09" db="EMBL/GenBank/DDBJ databases">
        <title>Genomic Encyclopedia of Archaeal and Bacterial Type Strains, Phase II (KMG-II): from individual species to whole genera.</title>
        <authorList>
            <person name="Goeker M."/>
        </authorList>
    </citation>
    <scope>NUCLEOTIDE SEQUENCE [LARGE SCALE GENOMIC DNA]</scope>
    <source>
        <strain evidence="4 5">DSM 27148</strain>
    </source>
</reference>
<name>A0A419W5G6_9BACT</name>
<dbReference type="GO" id="GO:0016989">
    <property type="term" value="F:sigma factor antagonist activity"/>
    <property type="evidence" value="ECO:0007669"/>
    <property type="project" value="TreeGrafter"/>
</dbReference>
<keyword evidence="1" id="KW-0472">Membrane</keyword>
<comment type="caution">
    <text evidence="4">The sequence shown here is derived from an EMBL/GenBank/DDBJ whole genome shotgun (WGS) entry which is preliminary data.</text>
</comment>
<evidence type="ECO:0000256" key="1">
    <source>
        <dbReference type="SAM" id="Phobius"/>
    </source>
</evidence>
<feature type="domain" description="Protein FecR C-terminal" evidence="3">
    <location>
        <begin position="251"/>
        <end position="319"/>
    </location>
</feature>
<sequence>MKAIYELFLAILSDSASDEERTLFQKEMTQPENQALFEKVKAIWNESSNLQGYHKVDQKRAFAELNRKLEAKKRDRKRFFLTSGISVAASVLLMIGLFTWIQFGNTPQNAVIAVQTELGNRTLVYLPDSTKVWLNSLSQLSYSNTFGKDSREVKLTGEGFFEVTHSDVPFVVDVKDFQIKVYGTKFNVSAYKEDPEVLTVLQQGSIGINSPGMKEIKLEPGQMATFQKKKKQFLLAEVNPGEYSSWTSNKMYLHEEDMGSLARKLERKFNVDIEFYPESIAQEIHYSGVFDVENVEEILDAISLASELNYKKEGNHYLIKRN</sequence>
<dbReference type="OrthoDB" id="1115929at2"/>
<dbReference type="PIRSF" id="PIRSF018266">
    <property type="entry name" value="FecR"/>
    <property type="match status" value="1"/>
</dbReference>
<dbReference type="AlphaFoldDB" id="A0A419W5G6"/>
<evidence type="ECO:0000259" key="3">
    <source>
        <dbReference type="Pfam" id="PF16344"/>
    </source>
</evidence>